<dbReference type="CDD" id="cd02079">
    <property type="entry name" value="P-type_ATPase_HM"/>
    <property type="match status" value="1"/>
</dbReference>
<evidence type="ECO:0000256" key="1">
    <source>
        <dbReference type="ARBA" id="ARBA00004651"/>
    </source>
</evidence>
<feature type="transmembrane region" description="Helical" evidence="15">
    <location>
        <begin position="281"/>
        <end position="299"/>
    </location>
</feature>
<dbReference type="PROSITE" id="PS50846">
    <property type="entry name" value="HMA_2"/>
    <property type="match status" value="1"/>
</dbReference>
<dbReference type="PANTHER" id="PTHR43520:SF5">
    <property type="entry name" value="CATION-TRANSPORTING P-TYPE ATPASE-RELATED"/>
    <property type="match status" value="1"/>
</dbReference>
<dbReference type="Gene3D" id="3.40.1110.10">
    <property type="entry name" value="Calcium-transporting ATPase, cytoplasmic domain N"/>
    <property type="match status" value="1"/>
</dbReference>
<keyword evidence="8 15" id="KW-0547">Nucleotide-binding</keyword>
<keyword evidence="12 15" id="KW-1133">Transmembrane helix</keyword>
<dbReference type="Pfam" id="PF12156">
    <property type="entry name" value="ATPase-cat_bd"/>
    <property type="match status" value="1"/>
</dbReference>
<evidence type="ECO:0000256" key="14">
    <source>
        <dbReference type="ARBA" id="ARBA00023136"/>
    </source>
</evidence>
<comment type="similarity">
    <text evidence="2 15">Belongs to the cation transport ATPase (P-type) (TC 3.A.3) family. Type IB subfamily.</text>
</comment>
<evidence type="ECO:0000256" key="12">
    <source>
        <dbReference type="ARBA" id="ARBA00022989"/>
    </source>
</evidence>
<evidence type="ECO:0000256" key="6">
    <source>
        <dbReference type="ARBA" id="ARBA00022692"/>
    </source>
</evidence>
<feature type="transmembrane region" description="Helical" evidence="15">
    <location>
        <begin position="433"/>
        <end position="454"/>
    </location>
</feature>
<comment type="subcellular location">
    <subcellularLocation>
        <location evidence="1">Cell membrane</location>
        <topology evidence="1">Multi-pass membrane protein</topology>
    </subcellularLocation>
</comment>
<dbReference type="InterPro" id="IPR036412">
    <property type="entry name" value="HAD-like_sf"/>
</dbReference>
<keyword evidence="3" id="KW-0813">Transport</keyword>
<evidence type="ECO:0000256" key="2">
    <source>
        <dbReference type="ARBA" id="ARBA00006024"/>
    </source>
</evidence>
<reference evidence="17 18" key="1">
    <citation type="submission" date="2021-04" db="EMBL/GenBank/DDBJ databases">
        <title>Genomics, taxonomy and metabolism of representatives of sulfur bacteria of the genus Thiothrix: Thiothrix fructosivorans QT, Thiothrix unzii A1T and three new species, Thiothrix subterranea sp. nov., Thiothrix litoralis sp. nov. and 'Candidatus Thiothrix anitrata' sp. nov.</title>
        <authorList>
            <person name="Ravin N.V."/>
            <person name="Smolyakov D."/>
            <person name="Rudenko T.S."/>
            <person name="Mardanov A.V."/>
            <person name="Beletsky A.V."/>
            <person name="Markov N.D."/>
            <person name="Fomenkov A.I."/>
            <person name="Roberts R.J."/>
            <person name="Karnachuk O.V."/>
            <person name="Novikov A."/>
            <person name="Grabovich M.Y."/>
        </authorList>
    </citation>
    <scope>NUCLEOTIDE SEQUENCE [LARGE SCALE GENOMIC DNA]</scope>
    <source>
        <strain evidence="17 18">A52</strain>
    </source>
</reference>
<organism evidence="17 18">
    <name type="scientific">Candidatus Thiothrix anitrata</name>
    <dbReference type="NCBI Taxonomy" id="2823902"/>
    <lineage>
        <taxon>Bacteria</taxon>
        <taxon>Pseudomonadati</taxon>
        <taxon>Pseudomonadota</taxon>
        <taxon>Gammaproteobacteria</taxon>
        <taxon>Thiotrichales</taxon>
        <taxon>Thiotrichaceae</taxon>
        <taxon>Thiothrix</taxon>
    </lineage>
</organism>
<dbReference type="SUPFAM" id="SSF81665">
    <property type="entry name" value="Calcium ATPase, transmembrane domain M"/>
    <property type="match status" value="1"/>
</dbReference>
<feature type="domain" description="HMA" evidence="16">
    <location>
        <begin position="100"/>
        <end position="166"/>
    </location>
</feature>
<evidence type="ECO:0000256" key="15">
    <source>
        <dbReference type="RuleBase" id="RU362081"/>
    </source>
</evidence>
<dbReference type="CDD" id="cd00371">
    <property type="entry name" value="HMA"/>
    <property type="match status" value="1"/>
</dbReference>
<dbReference type="PANTHER" id="PTHR43520">
    <property type="entry name" value="ATP7, ISOFORM B"/>
    <property type="match status" value="1"/>
</dbReference>
<dbReference type="NCBIfam" id="TIGR01494">
    <property type="entry name" value="ATPase_P-type"/>
    <property type="match status" value="1"/>
</dbReference>
<keyword evidence="10" id="KW-0460">Magnesium</keyword>
<accession>A0ABX7X1I3</accession>
<dbReference type="SFLD" id="SFLDF00027">
    <property type="entry name" value="p-type_atpase"/>
    <property type="match status" value="1"/>
</dbReference>
<proteinExistence type="inferred from homology"/>
<keyword evidence="4 15" id="KW-1003">Cell membrane</keyword>
<evidence type="ECO:0000256" key="5">
    <source>
        <dbReference type="ARBA" id="ARBA00022553"/>
    </source>
</evidence>
<dbReference type="InterPro" id="IPR036163">
    <property type="entry name" value="HMA_dom_sf"/>
</dbReference>
<feature type="transmembrane region" description="Helical" evidence="15">
    <location>
        <begin position="188"/>
        <end position="208"/>
    </location>
</feature>
<dbReference type="InterPro" id="IPR006121">
    <property type="entry name" value="HMA_dom"/>
</dbReference>
<dbReference type="InterPro" id="IPR008250">
    <property type="entry name" value="ATPase_P-typ_transduc_dom_A_sf"/>
</dbReference>
<keyword evidence="14 15" id="KW-0472">Membrane</keyword>
<dbReference type="Pfam" id="PF00702">
    <property type="entry name" value="Hydrolase"/>
    <property type="match status" value="1"/>
</dbReference>
<feature type="transmembrane region" description="Helical" evidence="15">
    <location>
        <begin position="766"/>
        <end position="783"/>
    </location>
</feature>
<evidence type="ECO:0000256" key="11">
    <source>
        <dbReference type="ARBA" id="ARBA00022967"/>
    </source>
</evidence>
<keyword evidence="7 15" id="KW-0479">Metal-binding</keyword>
<evidence type="ECO:0000313" key="17">
    <source>
        <dbReference type="EMBL" id="QTR49456.1"/>
    </source>
</evidence>
<evidence type="ECO:0000256" key="8">
    <source>
        <dbReference type="ARBA" id="ARBA00022741"/>
    </source>
</evidence>
<dbReference type="Gene3D" id="3.40.50.1000">
    <property type="entry name" value="HAD superfamily/HAD-like"/>
    <property type="match status" value="1"/>
</dbReference>
<dbReference type="InterPro" id="IPR023298">
    <property type="entry name" value="ATPase_P-typ_TM_dom_sf"/>
</dbReference>
<keyword evidence="5" id="KW-0597">Phosphoprotein</keyword>
<evidence type="ECO:0000256" key="10">
    <source>
        <dbReference type="ARBA" id="ARBA00022842"/>
    </source>
</evidence>
<keyword evidence="9 15" id="KW-0067">ATP-binding</keyword>
<gene>
    <name evidence="17" type="ORF">J8380_14595</name>
</gene>
<dbReference type="SFLD" id="SFLDG00002">
    <property type="entry name" value="C1.7:_P-type_atpase_like"/>
    <property type="match status" value="1"/>
</dbReference>
<protein>
    <submittedName>
        <fullName evidence="17">Heavy metal translocating P-type ATPase</fullName>
    </submittedName>
</protein>
<dbReference type="InterPro" id="IPR023299">
    <property type="entry name" value="ATPase_P-typ_cyto_dom_N"/>
</dbReference>
<evidence type="ECO:0000256" key="13">
    <source>
        <dbReference type="ARBA" id="ARBA00023065"/>
    </source>
</evidence>
<evidence type="ECO:0000259" key="16">
    <source>
        <dbReference type="PROSITE" id="PS50846"/>
    </source>
</evidence>
<dbReference type="NCBIfam" id="TIGR01525">
    <property type="entry name" value="ATPase-IB_hvy"/>
    <property type="match status" value="1"/>
</dbReference>
<keyword evidence="11" id="KW-1278">Translocase</keyword>
<dbReference type="Gene3D" id="3.30.70.100">
    <property type="match status" value="1"/>
</dbReference>
<feature type="transmembrane region" description="Helical" evidence="15">
    <location>
        <begin position="460"/>
        <end position="484"/>
    </location>
</feature>
<evidence type="ECO:0000256" key="9">
    <source>
        <dbReference type="ARBA" id="ARBA00022840"/>
    </source>
</evidence>
<dbReference type="RefSeq" id="WP_210226302.1">
    <property type="nucleotide sequence ID" value="NZ_CP072800.1"/>
</dbReference>
<dbReference type="Pfam" id="PF00403">
    <property type="entry name" value="HMA"/>
    <property type="match status" value="1"/>
</dbReference>
<keyword evidence="18" id="KW-1185">Reference proteome</keyword>
<dbReference type="EMBL" id="CP072800">
    <property type="protein sequence ID" value="QTR49456.1"/>
    <property type="molecule type" value="Genomic_DNA"/>
</dbReference>
<dbReference type="InterPro" id="IPR023214">
    <property type="entry name" value="HAD_sf"/>
</dbReference>
<dbReference type="InterPro" id="IPR027256">
    <property type="entry name" value="P-typ_ATPase_IB"/>
</dbReference>
<dbReference type="SUPFAM" id="SSF56784">
    <property type="entry name" value="HAD-like"/>
    <property type="match status" value="1"/>
</dbReference>
<dbReference type="InterPro" id="IPR044492">
    <property type="entry name" value="P_typ_ATPase_HD_dom"/>
</dbReference>
<evidence type="ECO:0000313" key="18">
    <source>
        <dbReference type="Proteomes" id="UP000672027"/>
    </source>
</evidence>
<sequence>MSIASPSEASVNCFHCGQPIPPGAHYPVMIDDSTRDMCCTGCKAVAEAIVENNLTDYYRFRTEISAKAEDLVPDALRQLQVYDSTELQKSFVRGTGENIREASLILEGIVCAACVWLNENHVKRLPGILDFRINYSTHRATLVWDSSVTRLSDVLSAISEIGYHAHPFDPGRLESLQKKEKSAALRRIAIAGLGMMQVMMIAVAMYIGAVSDMDTEMRDFLRWISLVMTTPVVLYSARVFFISAWRDLRSGRFGMDVPVSLAIGIAFASSVWATFTGGGEVYFDSVTMFTFFLLTGRYLEMAARHKAGQVAEELVRLMPATATRVRDGVQEVIPVSQLESGDYVLIKPGEVVPADGVVIDGASSTNESLLTGESLPCQKHKGDALVGGTVNIESPLTMQVEKVGDNTVLASIIRLLERAQAEKPELARLAEKVASRFVPLILLTAIAVFVWWYQHSPDEAFWVALSVLVITCPCAFSLATPTALTSATGLLTSRGVLTTRGHALETLARVNHMIFDKTGTLSYGHLEVTNFKTLGAATSSFCKHVAAGLETASEHPVAHAVIKLSDSPAIFTNLTAESGRGVKGIYQQKRYRIGTQTFVRELVGTDLPSTELPAKNATHSEIFLGSEDGWLARIGLADELRKDAAAVIQELQGLGVDVTLLSGDSPALVEHVAQQLAIPHALGGQLPDGKLAYLKQQQAQGAVVAMVGDGVNDAPVLAGAAVSIAMGSGSQLAQASSDMVLLSENLHQLPFAVKTARRTQTIIKQNFAWTIIYNVIAIPLAASGIVAPWMAAIGMSASSLVVVLNSLRLKN</sequence>
<dbReference type="Gene3D" id="2.70.150.10">
    <property type="entry name" value="Calcium-transporting ATPase, cytoplasmic transduction domain A"/>
    <property type="match status" value="1"/>
</dbReference>
<evidence type="ECO:0000256" key="7">
    <source>
        <dbReference type="ARBA" id="ARBA00022723"/>
    </source>
</evidence>
<dbReference type="PRINTS" id="PR00119">
    <property type="entry name" value="CATATPASE"/>
</dbReference>
<dbReference type="SUPFAM" id="SSF55008">
    <property type="entry name" value="HMA, heavy metal-associated domain"/>
    <property type="match status" value="1"/>
</dbReference>
<dbReference type="SFLD" id="SFLDS00003">
    <property type="entry name" value="Haloacid_Dehalogenase"/>
    <property type="match status" value="1"/>
</dbReference>
<evidence type="ECO:0000256" key="4">
    <source>
        <dbReference type="ARBA" id="ARBA00022475"/>
    </source>
</evidence>
<dbReference type="InterPro" id="IPR001757">
    <property type="entry name" value="P_typ_ATPase"/>
</dbReference>
<dbReference type="SUPFAM" id="SSF81653">
    <property type="entry name" value="Calcium ATPase, transduction domain A"/>
    <property type="match status" value="1"/>
</dbReference>
<evidence type="ECO:0000256" key="3">
    <source>
        <dbReference type="ARBA" id="ARBA00022448"/>
    </source>
</evidence>
<keyword evidence="13" id="KW-0406">Ion transport</keyword>
<feature type="transmembrane region" description="Helical" evidence="15">
    <location>
        <begin position="253"/>
        <end position="275"/>
    </location>
</feature>
<dbReference type="InterPro" id="IPR021993">
    <property type="entry name" value="ATPase-cat-bd"/>
</dbReference>
<dbReference type="InterPro" id="IPR059000">
    <property type="entry name" value="ATPase_P-type_domA"/>
</dbReference>
<keyword evidence="6 15" id="KW-0812">Transmembrane</keyword>
<dbReference type="Proteomes" id="UP000672027">
    <property type="component" value="Chromosome"/>
</dbReference>
<dbReference type="Pfam" id="PF00122">
    <property type="entry name" value="E1-E2_ATPase"/>
    <property type="match status" value="1"/>
</dbReference>
<feature type="transmembrane region" description="Helical" evidence="15">
    <location>
        <begin position="220"/>
        <end position="241"/>
    </location>
</feature>
<dbReference type="PRINTS" id="PR00943">
    <property type="entry name" value="CUATPASE"/>
</dbReference>
<dbReference type="NCBIfam" id="TIGR01511">
    <property type="entry name" value="ATPase-IB1_Cu"/>
    <property type="match status" value="1"/>
</dbReference>
<name>A0ABX7X1I3_9GAMM</name>